<evidence type="ECO:0000256" key="4">
    <source>
        <dbReference type="ARBA" id="ARBA00022640"/>
    </source>
</evidence>
<dbReference type="HOGENOM" id="CLU_098114_1_0_1"/>
<organism evidence="12">
    <name type="scientific">Selaginella moellendorffii</name>
    <name type="common">Spikemoss</name>
    <dbReference type="NCBI Taxonomy" id="88036"/>
    <lineage>
        <taxon>Eukaryota</taxon>
        <taxon>Viridiplantae</taxon>
        <taxon>Streptophyta</taxon>
        <taxon>Embryophyta</taxon>
        <taxon>Tracheophyta</taxon>
        <taxon>Lycopodiopsida</taxon>
        <taxon>Selaginellales</taxon>
        <taxon>Selaginellaceae</taxon>
        <taxon>Selaginella</taxon>
    </lineage>
</organism>
<evidence type="ECO:0000256" key="6">
    <source>
        <dbReference type="ARBA" id="ARBA00023300"/>
    </source>
</evidence>
<keyword evidence="6 7" id="KW-0120">Carbon dioxide fixation</keyword>
<dbReference type="SUPFAM" id="SSF55239">
    <property type="entry name" value="RuBisCO, small subunit"/>
    <property type="match status" value="1"/>
</dbReference>
<dbReference type="PANTHER" id="PTHR31262">
    <property type="entry name" value="RIBULOSE BISPHOSPHATE CARBOXYLASE SMALL CHAIN 1, CHLOROPLASTIC"/>
    <property type="match status" value="1"/>
</dbReference>
<comment type="miscellaneous">
    <text evidence="7">The basic functional RuBisCO is composed of a large chain homodimer in a 'head-to-tail' conformation. In form I RuBisCO this homodimer is arranged in a barrel-like tetramer with the small subunits forming a tetrameric 'cap' on each end of the 'barrel'.</text>
</comment>
<dbReference type="GO" id="GO:0019253">
    <property type="term" value="P:reductive pentose-phosphate cycle"/>
    <property type="evidence" value="ECO:0007669"/>
    <property type="project" value="UniProtKB-UniRule"/>
</dbReference>
<dbReference type="AlphaFoldDB" id="D8T5P3"/>
<accession>D8T5P3</accession>
<evidence type="ECO:0000256" key="7">
    <source>
        <dbReference type="HAMAP-Rule" id="MF_00860"/>
    </source>
</evidence>
<evidence type="ECO:0000313" key="11">
    <source>
        <dbReference type="EMBL" id="EFJ07999.1"/>
    </source>
</evidence>
<keyword evidence="4 7" id="KW-0934">Plastid</keyword>
<dbReference type="InterPro" id="IPR024681">
    <property type="entry name" value="RuBisCO_ssu"/>
</dbReference>
<dbReference type="CDD" id="cd03527">
    <property type="entry name" value="RuBisCO_small"/>
    <property type="match status" value="1"/>
</dbReference>
<dbReference type="GO" id="GO:0009853">
    <property type="term" value="P:photorespiration"/>
    <property type="evidence" value="ECO:0007669"/>
    <property type="project" value="UniProtKB-UniRule"/>
</dbReference>
<name>D8T5P3_SELML</name>
<comment type="subcellular location">
    <subcellularLocation>
        <location evidence="7">Plastid</location>
        <location evidence="7">Chloroplast</location>
    </subcellularLocation>
</comment>
<dbReference type="Pfam" id="PF00101">
    <property type="entry name" value="RuBisCO_small"/>
    <property type="match status" value="1"/>
</dbReference>
<dbReference type="SMART" id="SM00961">
    <property type="entry name" value="RuBisCO_small"/>
    <property type="match status" value="1"/>
</dbReference>
<evidence type="ECO:0000256" key="8">
    <source>
        <dbReference type="RuleBase" id="RU003627"/>
    </source>
</evidence>
<keyword evidence="3 7" id="KW-0113">Calvin cycle</keyword>
<dbReference type="STRING" id="88036.D8T5P3"/>
<comment type="function">
    <text evidence="7 8">RuBisCO catalyzes two reactions: the carboxylation of D-ribulose 1,5-bisphosphate, the primary event in carbon dioxide fixation, as well as the oxidative fragmentation of the pentose substrate. Both reactions occur simultaneously and in competition at the same active site. Although the small subunit is not catalytic it is essential for maximal activity.</text>
</comment>
<dbReference type="FunFam" id="3.30.190.10:FF:000001">
    <property type="entry name" value="Ribulose bisphosphate carboxylase small chain, chloroplastic"/>
    <property type="match status" value="1"/>
</dbReference>
<evidence type="ECO:0000256" key="3">
    <source>
        <dbReference type="ARBA" id="ARBA00022567"/>
    </source>
</evidence>
<keyword evidence="2 7" id="KW-0602">Photosynthesis</keyword>
<dbReference type="InterPro" id="IPR000894">
    <property type="entry name" value="RuBisCO_ssu_dom"/>
</dbReference>
<dbReference type="HAMAP" id="MF_00859">
    <property type="entry name" value="RuBisCO_S_bact"/>
    <property type="match status" value="1"/>
</dbReference>
<dbReference type="InParanoid" id="D8T5P3"/>
<evidence type="ECO:0000256" key="1">
    <source>
        <dbReference type="ARBA" id="ARBA00022528"/>
    </source>
</evidence>
<dbReference type="Gene3D" id="3.30.190.10">
    <property type="entry name" value="Ribulose bisphosphate carboxylase, small subunit"/>
    <property type="match status" value="1"/>
</dbReference>
<evidence type="ECO:0000313" key="12">
    <source>
        <dbReference type="Proteomes" id="UP000001514"/>
    </source>
</evidence>
<dbReference type="OMA" id="KQAQCMA"/>
<feature type="region of interest" description="Disordered" evidence="9">
    <location>
        <begin position="1"/>
        <end position="30"/>
    </location>
</feature>
<dbReference type="InterPro" id="IPR036385">
    <property type="entry name" value="RuBisCO_ssu_sf"/>
</dbReference>
<protein>
    <recommendedName>
        <fullName evidence="7">Ribulose bisphosphate carboxylase small subunit, chloroplastic</fullName>
        <shortName evidence="7">RuBisCO small subunit</shortName>
    </recommendedName>
</protein>
<evidence type="ECO:0000256" key="9">
    <source>
        <dbReference type="SAM" id="MobiDB-lite"/>
    </source>
</evidence>
<dbReference type="EMBL" id="GL377678">
    <property type="protein sequence ID" value="EFJ07999.1"/>
    <property type="molecule type" value="Genomic_DNA"/>
</dbReference>
<evidence type="ECO:0000259" key="10">
    <source>
        <dbReference type="SMART" id="SM00961"/>
    </source>
</evidence>
<sequence>METAAAPLNARKPSTSFPKIDGSEPPVSSGSRVNCMQIVCPLSNSRFETLSYLPPLSPDNVAREIDYMLSKNWIPCLEFDHVGAISRENSREPGYYDGRYWTLWKLPMFGCSDPAQVLREIEECKSMYPNAYIRVLGFDNIKQVQCISFIVQKPSKKQSE</sequence>
<dbReference type="PANTHER" id="PTHR31262:SF0">
    <property type="entry name" value="RIBULOSE BISPHOSPHATE CARBOXYLASE SMALL SUBUNIT, CHLOROPLASTIC 1"/>
    <property type="match status" value="1"/>
</dbReference>
<evidence type="ECO:0000256" key="2">
    <source>
        <dbReference type="ARBA" id="ARBA00022531"/>
    </source>
</evidence>
<keyword evidence="5 7" id="KW-0601">Photorespiration</keyword>
<gene>
    <name evidence="7" type="primary">RBCS</name>
    <name evidence="11" type="ORF">SELMODRAFT_236158</name>
</gene>
<keyword evidence="12" id="KW-1185">Reference proteome</keyword>
<dbReference type="GO" id="GO:0009507">
    <property type="term" value="C:chloroplast"/>
    <property type="evidence" value="ECO:0007669"/>
    <property type="project" value="UniProtKB-SubCell"/>
</dbReference>
<dbReference type="Proteomes" id="UP000001514">
    <property type="component" value="Unassembled WGS sequence"/>
</dbReference>
<dbReference type="PRINTS" id="PR00152">
    <property type="entry name" value="RUBISCOSMALL"/>
</dbReference>
<keyword evidence="1 7" id="KW-0150">Chloroplast</keyword>
<comment type="similarity">
    <text evidence="7 8">Belongs to the RuBisCO small chain family.</text>
</comment>
<feature type="domain" description="Ribulose bisphosphate carboxylase small subunit" evidence="10">
    <location>
        <begin position="46"/>
        <end position="154"/>
    </location>
</feature>
<dbReference type="GO" id="GO:0016984">
    <property type="term" value="F:ribulose-bisphosphate carboxylase activity"/>
    <property type="evidence" value="ECO:0007669"/>
    <property type="project" value="UniProtKB-UniRule"/>
</dbReference>
<reference evidence="11 12" key="1">
    <citation type="journal article" date="2011" name="Science">
        <title>The Selaginella genome identifies genetic changes associated with the evolution of vascular plants.</title>
        <authorList>
            <person name="Banks J.A."/>
            <person name="Nishiyama T."/>
            <person name="Hasebe M."/>
            <person name="Bowman J.L."/>
            <person name="Gribskov M."/>
            <person name="dePamphilis C."/>
            <person name="Albert V.A."/>
            <person name="Aono N."/>
            <person name="Aoyama T."/>
            <person name="Ambrose B.A."/>
            <person name="Ashton N.W."/>
            <person name="Axtell M.J."/>
            <person name="Barker E."/>
            <person name="Barker M.S."/>
            <person name="Bennetzen J.L."/>
            <person name="Bonawitz N.D."/>
            <person name="Chapple C."/>
            <person name="Cheng C."/>
            <person name="Correa L.G."/>
            <person name="Dacre M."/>
            <person name="DeBarry J."/>
            <person name="Dreyer I."/>
            <person name="Elias M."/>
            <person name="Engstrom E.M."/>
            <person name="Estelle M."/>
            <person name="Feng L."/>
            <person name="Finet C."/>
            <person name="Floyd S.K."/>
            <person name="Frommer W.B."/>
            <person name="Fujita T."/>
            <person name="Gramzow L."/>
            <person name="Gutensohn M."/>
            <person name="Harholt J."/>
            <person name="Hattori M."/>
            <person name="Heyl A."/>
            <person name="Hirai T."/>
            <person name="Hiwatashi Y."/>
            <person name="Ishikawa M."/>
            <person name="Iwata M."/>
            <person name="Karol K.G."/>
            <person name="Koehler B."/>
            <person name="Kolukisaoglu U."/>
            <person name="Kubo M."/>
            <person name="Kurata T."/>
            <person name="Lalonde S."/>
            <person name="Li K."/>
            <person name="Li Y."/>
            <person name="Litt A."/>
            <person name="Lyons E."/>
            <person name="Manning G."/>
            <person name="Maruyama T."/>
            <person name="Michael T.P."/>
            <person name="Mikami K."/>
            <person name="Miyazaki S."/>
            <person name="Morinaga S."/>
            <person name="Murata T."/>
            <person name="Mueller-Roeber B."/>
            <person name="Nelson D.R."/>
            <person name="Obara M."/>
            <person name="Oguri Y."/>
            <person name="Olmstead R.G."/>
            <person name="Onodera N."/>
            <person name="Petersen B.L."/>
            <person name="Pils B."/>
            <person name="Prigge M."/>
            <person name="Rensing S.A."/>
            <person name="Riano-Pachon D.M."/>
            <person name="Roberts A.W."/>
            <person name="Sato Y."/>
            <person name="Scheller H.V."/>
            <person name="Schulz B."/>
            <person name="Schulz C."/>
            <person name="Shakirov E.V."/>
            <person name="Shibagaki N."/>
            <person name="Shinohara N."/>
            <person name="Shippen D.E."/>
            <person name="Soerensen I."/>
            <person name="Sotooka R."/>
            <person name="Sugimoto N."/>
            <person name="Sugita M."/>
            <person name="Sumikawa N."/>
            <person name="Tanurdzic M."/>
            <person name="Theissen G."/>
            <person name="Ulvskov P."/>
            <person name="Wakazuki S."/>
            <person name="Weng J.K."/>
            <person name="Willats W.W."/>
            <person name="Wipf D."/>
            <person name="Wolf P.G."/>
            <person name="Yang L."/>
            <person name="Zimmer A.D."/>
            <person name="Zhu Q."/>
            <person name="Mitros T."/>
            <person name="Hellsten U."/>
            <person name="Loque D."/>
            <person name="Otillar R."/>
            <person name="Salamov A."/>
            <person name="Schmutz J."/>
            <person name="Shapiro H."/>
            <person name="Lindquist E."/>
            <person name="Lucas S."/>
            <person name="Rokhsar D."/>
            <person name="Grigoriev I.V."/>
        </authorList>
    </citation>
    <scope>NUCLEOTIDE SEQUENCE [LARGE SCALE GENOMIC DNA]</scope>
</reference>
<dbReference type="KEGG" id="smo:SELMODRAFT_236158"/>
<dbReference type="Gramene" id="EFJ07999">
    <property type="protein sequence ID" value="EFJ07999"/>
    <property type="gene ID" value="SELMODRAFT_236158"/>
</dbReference>
<proteinExistence type="inferred from homology"/>
<dbReference type="eggNOG" id="ENOG502QTPB">
    <property type="taxonomic scope" value="Eukaryota"/>
</dbReference>
<comment type="subunit">
    <text evidence="7 8">Heterohexadecamer of 8 large and 8 small subunits.</text>
</comment>
<evidence type="ECO:0000256" key="5">
    <source>
        <dbReference type="ARBA" id="ARBA00023238"/>
    </source>
</evidence>